<dbReference type="EMBL" id="CANHGI010000006">
    <property type="protein sequence ID" value="CAI5454020.1"/>
    <property type="molecule type" value="Genomic_DNA"/>
</dbReference>
<comment type="caution">
    <text evidence="2">The sequence shown here is derived from an EMBL/GenBank/DDBJ whole genome shotgun (WGS) entry which is preliminary data.</text>
</comment>
<accession>A0A9P1IZT7</accession>
<feature type="chain" id="PRO_5040297667" description="ET module" evidence="1">
    <location>
        <begin position="19"/>
        <end position="319"/>
    </location>
</feature>
<evidence type="ECO:0000313" key="2">
    <source>
        <dbReference type="EMBL" id="CAI5454020.1"/>
    </source>
</evidence>
<organism evidence="2 3">
    <name type="scientific">Caenorhabditis angaria</name>
    <dbReference type="NCBI Taxonomy" id="860376"/>
    <lineage>
        <taxon>Eukaryota</taxon>
        <taxon>Metazoa</taxon>
        <taxon>Ecdysozoa</taxon>
        <taxon>Nematoda</taxon>
        <taxon>Chromadorea</taxon>
        <taxon>Rhabditida</taxon>
        <taxon>Rhabditina</taxon>
        <taxon>Rhabditomorpha</taxon>
        <taxon>Rhabditoidea</taxon>
        <taxon>Rhabditidae</taxon>
        <taxon>Peloderinae</taxon>
        <taxon>Caenorhabditis</taxon>
    </lineage>
</organism>
<keyword evidence="3" id="KW-1185">Reference proteome</keyword>
<evidence type="ECO:0000256" key="1">
    <source>
        <dbReference type="SAM" id="SignalP"/>
    </source>
</evidence>
<reference evidence="2" key="1">
    <citation type="submission" date="2022-11" db="EMBL/GenBank/DDBJ databases">
        <authorList>
            <person name="Kikuchi T."/>
        </authorList>
    </citation>
    <scope>NUCLEOTIDE SEQUENCE</scope>
    <source>
        <strain evidence="2">PS1010</strain>
    </source>
</reference>
<dbReference type="Pfam" id="PF01684">
    <property type="entry name" value="ET"/>
    <property type="match status" value="1"/>
</dbReference>
<evidence type="ECO:0008006" key="4">
    <source>
        <dbReference type="Google" id="ProtNLM"/>
    </source>
</evidence>
<name>A0A9P1IZT7_9PELO</name>
<dbReference type="Proteomes" id="UP001152747">
    <property type="component" value="Unassembled WGS sequence"/>
</dbReference>
<sequence>MRLVIFLLALAGCSICAANDNKITCLVGNLVVRHNVIISKSVENKLCYGLCRKQTFYREQGSIVLLSCEEQEISNSINDCSTNKIETSCICHGDKCNNVELEEKLTKPSEFVASNITCFVGFSNNNTVTLGQTVICQPGDVCTSVVLGGDSSIVNACLPQATCDNMFQDPTFQSGTKCLAFYTDQQIQMCCCYDNDCRSLAPISNPPPPSPWIGKNVLCYQGIAVNRELLNGGSFSQCAGECGSARTISKMNGDMLWIEVFFCDPAAIFDNLDISNECKDISNNNDDGELTSMNTICACNTDKCLDPTVVPPVWPGRHH</sequence>
<feature type="signal peptide" evidence="1">
    <location>
        <begin position="1"/>
        <end position="18"/>
    </location>
</feature>
<dbReference type="InterPro" id="IPR002603">
    <property type="entry name" value="ET_repeat"/>
</dbReference>
<proteinExistence type="predicted"/>
<protein>
    <recommendedName>
        <fullName evidence="4">ET module</fullName>
    </recommendedName>
</protein>
<dbReference type="AlphaFoldDB" id="A0A9P1IZT7"/>
<gene>
    <name evidence="2" type="ORF">CAMP_LOCUS16657</name>
</gene>
<keyword evidence="1" id="KW-0732">Signal</keyword>
<evidence type="ECO:0000313" key="3">
    <source>
        <dbReference type="Proteomes" id="UP001152747"/>
    </source>
</evidence>